<dbReference type="GO" id="GO:0046930">
    <property type="term" value="C:pore complex"/>
    <property type="evidence" value="ECO:0007669"/>
    <property type="project" value="UniProtKB-KW"/>
</dbReference>
<keyword evidence="7" id="KW-0626">Porin</keyword>
<dbReference type="Gene3D" id="3.30.1330.60">
    <property type="entry name" value="OmpA-like domain"/>
    <property type="match status" value="1"/>
</dbReference>
<feature type="region of interest" description="Disordered" evidence="11">
    <location>
        <begin position="2102"/>
        <end position="2128"/>
    </location>
</feature>
<dbReference type="Pfam" id="PF00691">
    <property type="entry name" value="OmpA"/>
    <property type="match status" value="1"/>
</dbReference>
<dbReference type="InterPro" id="IPR036737">
    <property type="entry name" value="OmpA-like_sf"/>
</dbReference>
<dbReference type="SUPFAM" id="SSF103088">
    <property type="entry name" value="OmpA-like"/>
    <property type="match status" value="1"/>
</dbReference>
<feature type="compositionally biased region" description="Acidic residues" evidence="11">
    <location>
        <begin position="1379"/>
        <end position="1396"/>
    </location>
</feature>
<feature type="compositionally biased region" description="Low complexity" evidence="11">
    <location>
        <begin position="1397"/>
        <end position="1418"/>
    </location>
</feature>
<evidence type="ECO:0000256" key="9">
    <source>
        <dbReference type="ARBA" id="ARBA00023237"/>
    </source>
</evidence>
<feature type="compositionally biased region" description="Basic and acidic residues" evidence="11">
    <location>
        <begin position="2114"/>
        <end position="2128"/>
    </location>
</feature>
<dbReference type="InterPro" id="IPR013783">
    <property type="entry name" value="Ig-like_fold"/>
</dbReference>
<evidence type="ECO:0000256" key="4">
    <source>
        <dbReference type="ARBA" id="ARBA00022452"/>
    </source>
</evidence>
<dbReference type="GO" id="GO:0009279">
    <property type="term" value="C:cell outer membrane"/>
    <property type="evidence" value="ECO:0007669"/>
    <property type="project" value="UniProtKB-SubCell"/>
</dbReference>
<name>A0A6S6S7K0_9GAMM</name>
<evidence type="ECO:0000256" key="8">
    <source>
        <dbReference type="ARBA" id="ARBA00023136"/>
    </source>
</evidence>
<dbReference type="PRINTS" id="PR01021">
    <property type="entry name" value="OMPADOMAIN"/>
</dbReference>
<evidence type="ECO:0000256" key="11">
    <source>
        <dbReference type="SAM" id="MobiDB-lite"/>
    </source>
</evidence>
<dbReference type="NCBIfam" id="NF012196">
    <property type="entry name" value="Ig_like_ice"/>
    <property type="match status" value="5"/>
</dbReference>
<comment type="subcellular location">
    <subcellularLocation>
        <location evidence="1">Cell outer membrane</location>
        <topology evidence="1">Multi-pass membrane protein</topology>
    </subcellularLocation>
</comment>
<dbReference type="InterPro" id="IPR000498">
    <property type="entry name" value="OmpA-like_TM_dom"/>
</dbReference>
<organism evidence="13">
    <name type="scientific">uncultured Thiotrichaceae bacterium</name>
    <dbReference type="NCBI Taxonomy" id="298394"/>
    <lineage>
        <taxon>Bacteria</taxon>
        <taxon>Pseudomonadati</taxon>
        <taxon>Pseudomonadota</taxon>
        <taxon>Gammaproteobacteria</taxon>
        <taxon>Thiotrichales</taxon>
        <taxon>Thiotrichaceae</taxon>
        <taxon>environmental samples</taxon>
    </lineage>
</organism>
<feature type="region of interest" description="Disordered" evidence="11">
    <location>
        <begin position="1334"/>
        <end position="1442"/>
    </location>
</feature>
<keyword evidence="8 10" id="KW-0472">Membrane</keyword>
<keyword evidence="6" id="KW-0406">Ion transport</keyword>
<evidence type="ECO:0000256" key="6">
    <source>
        <dbReference type="ARBA" id="ARBA00023065"/>
    </source>
</evidence>
<feature type="region of interest" description="Disordered" evidence="11">
    <location>
        <begin position="605"/>
        <end position="627"/>
    </location>
</feature>
<evidence type="ECO:0000256" key="7">
    <source>
        <dbReference type="ARBA" id="ARBA00023114"/>
    </source>
</evidence>
<evidence type="ECO:0000259" key="12">
    <source>
        <dbReference type="PROSITE" id="PS51123"/>
    </source>
</evidence>
<dbReference type="GO" id="GO:0015288">
    <property type="term" value="F:porin activity"/>
    <property type="evidence" value="ECO:0007669"/>
    <property type="project" value="UniProtKB-KW"/>
</dbReference>
<feature type="domain" description="OmpA-like" evidence="12">
    <location>
        <begin position="2013"/>
        <end position="2128"/>
    </location>
</feature>
<feature type="compositionally biased region" description="Polar residues" evidence="11">
    <location>
        <begin position="1229"/>
        <end position="1239"/>
    </location>
</feature>
<dbReference type="Gene3D" id="2.60.40.10">
    <property type="entry name" value="Immunoglobulins"/>
    <property type="match status" value="6"/>
</dbReference>
<dbReference type="Gene3D" id="2.40.160.20">
    <property type="match status" value="1"/>
</dbReference>
<feature type="compositionally biased region" description="Basic and acidic residues" evidence="11">
    <location>
        <begin position="1248"/>
        <end position="1258"/>
    </location>
</feature>
<sequence>MASFDSKMASFHVLERLTKFSLRTLVLTGLLSTTFYSSAHADISITDAATLTNPALDLAASIMGEGITIHSASYHGGGAQTGVFSLVPSGAGLPFGDDIISFDGGIIFSTGKANAVTGPNSANAGINAVGGIVDNPDFNSIAGSSTFNASWLEITFTPDVFGSIAVGDVGRITMNVVLGSEEYNSFVYAGVNDAMAIISEGQNRALAPNGLNFGIDTVNNAASYPPFNGDVMSDPNPKHTSTSFESANPSLYRNNSDNSLNTQMNGLTVTIPVTFDIKMGQPNSIKIGIADAGDFRNDSWLFVKGNSGQTVVVAEDDALTTAANAPYNIDVLANDFDRQGDTLEIIRINDKPINRGDTVTLFTGVTVTLENDGTLTVAGDGVNPADEIFTYEMTDTNSGSSIAYVDVTITEPDVTPPSPTISVNDITADNVINLAESGASISVTGSVAGEFYVGDPVTLLVDGGSFTGNVDTAGNYSIAVPGSNLVNDTTIDASVSSTDAAGNVGSGTTVHSHTVDITLPTLSVSIDNVTADNVLNINEAATTIDITGIVGNEFSAGDIVTLTINGSSFTGPVDVAGIYSIAVPGVDLVNDTTIDASVSSTDAAGNVGTGTSTHSHTVDTTVPTPSVSVDNVTADNVLNINEAATTIDVTGVVGNEFSTGDIVTLTINGSPFTGSVDAAGIYSIAVPGVDLVNDTTIDASVTSTDAAGNVGTGTSTHSHTVDSTLPTPSISVDNVTADNVLNINEAATTIDITGVVGNDFTAGDIVTLTINGNPFTGAVDVAGIYSIAVPGVDLVNDTTIDASVSSTDVAGNVGTSTATHSHTVNSTLPTPSISVDNVTADNVLNINEAATTIDVTGVVGNEFSAGDSVTLTINGSTFTGPVDAAGNYSIPVSGSDLEADTTIEANISTTNLAGNTGTGTTTHSHTIDSNVSAVPTVTALTSEQSSPVITGTAVLQVGDVLTVSVGGGVWTVIPDGNGDWSLNFNTGIPDSGTFDPDIDAIPNDVAAVITNSVGNESPDITSGELVIDNLNTSNDSGSVLNTLGGIAIPNVLANDSLEGGTALIADVTLIQLSTSHSGVILNAVRGSVDVLIGVTEDTHKLMYEVCERANPTNCETATATVFVDGDADRDGVGDFKDLDKDNDGIPDLVEQATAQNGGDTDGDGRLDELDLDADGDGISDLAESGLNPTQIAQLDSDNNGVIDSQKGSNGLADALETDDTFNAQLLNAPVNSDADSQPDFQDLDSDNDSVHDLNEGSRLDPVIYDANNDGVLDDITTDADLDGIPDSIDADKSNIGGLGYNLVDIDSDGVADIRDLDSDGDGSSDLLETQLVDSQTADTDGDGVLDNPTVDSNSDGIPDSAGVSGNIFGEPQATRPVDTDQDNYPDYQDLDSDNDSLPDSLEAGNQDDNNDGLLDTNGFVNPTLKDTDNDGTPDYLDEDSDNNGFSDISATMYALMDTNNDGHADNLIDIDNDGIPDVIDGEPGIYGTGIDLDRDFIPNSVDLDDDNDGLPDLAELGPDGKDIDTDEDGNVDRLDRDSDNDGIPDSVEAIPGVIVVDEDGDGVIDNYTDSNGDGLHDNVSFYVTAVDSDNDDIPDFRDIDSDNDNLTDFFEASWGDVVDAKLKGQLNSITDIDHDGLADEVDTDVEGATNGIALENPDSDFDGIFDFRDTDSDDDGLTDEEESEPGINEPKDDNANNVHDYLEVLAQLPGGDGGVIKTAPTGSGGSFGFNSLLLLLLLLAVKQYHSLSHQRRKSLLMVCSLSGCVALSGEVHSMCGNGTLEGAFDESCLYAGGGLVSSHVAPEGKADGWHTTDDSDKGVNFFAGYKINEHWFSELALTNMGKAGLSNSDTGEKGSISYIIPSLHVGYLQPTIIPQLGVYGKAGVSAIQNDAEPSSIPYEKETNIQLSYGIGAQWQSPTSPLFARLGADFHDTDARATSVSLGYQFGAKRKAVPEAKPIPAALPIMRPVAPAQVVMKVAPHDTDGDGFPDTTDYCPLSKRGAKVDNRGCEINLPAPTFSGVLEGVNFHTGSANLTLNAQSILKNVANQFQRWPDLKAVIVGHTDNVGSNSNNMLLSQQRAHSVRTFLVQNGVKNSSILAAIGKGERNPRASNSHAEGRALNRRVELLPR</sequence>
<dbReference type="PANTHER" id="PTHR30329">
    <property type="entry name" value="STATOR ELEMENT OF FLAGELLAR MOTOR COMPLEX"/>
    <property type="match status" value="1"/>
</dbReference>
<evidence type="ECO:0000256" key="2">
    <source>
        <dbReference type="ARBA" id="ARBA00005710"/>
    </source>
</evidence>
<dbReference type="GO" id="GO:0005509">
    <property type="term" value="F:calcium ion binding"/>
    <property type="evidence" value="ECO:0007669"/>
    <property type="project" value="InterPro"/>
</dbReference>
<keyword evidence="9" id="KW-0998">Cell outer membrane</keyword>
<dbReference type="InterPro" id="IPR049804">
    <property type="entry name" value="Choice_anch_L"/>
</dbReference>
<feature type="region of interest" description="Disordered" evidence="11">
    <location>
        <begin position="1501"/>
        <end position="1546"/>
    </location>
</feature>
<dbReference type="NCBIfam" id="NF033510">
    <property type="entry name" value="Ca_tandemer"/>
    <property type="match status" value="5"/>
</dbReference>
<comment type="similarity">
    <text evidence="2">Belongs to the outer membrane OOP (TC 1.B.6) superfamily. OmpA family.</text>
</comment>
<feature type="compositionally biased region" description="Acidic residues" evidence="11">
    <location>
        <begin position="1671"/>
        <end position="1684"/>
    </location>
</feature>
<dbReference type="InterPro" id="IPR011250">
    <property type="entry name" value="OMP/PagP_B-barrel"/>
</dbReference>
<gene>
    <name evidence="13" type="ORF">HELGO_WM11598</name>
</gene>
<dbReference type="SUPFAM" id="SSF103647">
    <property type="entry name" value="TSP type-3 repeat"/>
    <property type="match status" value="5"/>
</dbReference>
<feature type="compositionally biased region" description="Basic and acidic residues" evidence="11">
    <location>
        <begin position="1530"/>
        <end position="1539"/>
    </location>
</feature>
<protein>
    <submittedName>
        <fullName evidence="13">Internalin, putative</fullName>
    </submittedName>
</protein>
<evidence type="ECO:0000313" key="13">
    <source>
        <dbReference type="EMBL" id="CAA6804331.1"/>
    </source>
</evidence>
<evidence type="ECO:0000256" key="10">
    <source>
        <dbReference type="PROSITE-ProRule" id="PRU00473"/>
    </source>
</evidence>
<evidence type="ECO:0000256" key="1">
    <source>
        <dbReference type="ARBA" id="ARBA00004571"/>
    </source>
</evidence>
<feature type="compositionally biased region" description="Acidic residues" evidence="11">
    <location>
        <begin position="1429"/>
        <end position="1441"/>
    </location>
</feature>
<feature type="compositionally biased region" description="Low complexity" evidence="11">
    <location>
        <begin position="609"/>
        <end position="627"/>
    </location>
</feature>
<dbReference type="Pfam" id="PF17963">
    <property type="entry name" value="Big_9"/>
    <property type="match status" value="1"/>
</dbReference>
<dbReference type="InterPro" id="IPR050330">
    <property type="entry name" value="Bact_OuterMem_StrucFunc"/>
</dbReference>
<evidence type="ECO:0000256" key="3">
    <source>
        <dbReference type="ARBA" id="ARBA00022448"/>
    </source>
</evidence>
<dbReference type="CDD" id="cd07185">
    <property type="entry name" value="OmpA_C-like"/>
    <property type="match status" value="1"/>
</dbReference>
<feature type="region of interest" description="Disordered" evidence="11">
    <location>
        <begin position="1671"/>
        <end position="1695"/>
    </location>
</feature>
<feature type="region of interest" description="Disordered" evidence="11">
    <location>
        <begin position="708"/>
        <end position="727"/>
    </location>
</feature>
<proteinExistence type="inferred from homology"/>
<dbReference type="Pfam" id="PF01389">
    <property type="entry name" value="OmpA_membrane"/>
    <property type="match status" value="1"/>
</dbReference>
<keyword evidence="4" id="KW-1134">Transmembrane beta strand</keyword>
<evidence type="ECO:0000256" key="5">
    <source>
        <dbReference type="ARBA" id="ARBA00022692"/>
    </source>
</evidence>
<reference evidence="13" key="1">
    <citation type="submission" date="2020-01" db="EMBL/GenBank/DDBJ databases">
        <authorList>
            <person name="Meier V. D."/>
            <person name="Meier V D."/>
        </authorList>
    </citation>
    <scope>NUCLEOTIDE SEQUENCE</scope>
    <source>
        <strain evidence="13">HLG_WM_MAG_07</strain>
    </source>
</reference>
<dbReference type="GO" id="GO:0006811">
    <property type="term" value="P:monoatomic ion transport"/>
    <property type="evidence" value="ECO:0007669"/>
    <property type="project" value="UniProtKB-KW"/>
</dbReference>
<keyword evidence="3" id="KW-0813">Transport</keyword>
<dbReference type="SUPFAM" id="SSF56925">
    <property type="entry name" value="OMPA-like"/>
    <property type="match status" value="1"/>
</dbReference>
<dbReference type="InterPro" id="IPR006664">
    <property type="entry name" value="OMP_bac"/>
</dbReference>
<dbReference type="PANTHER" id="PTHR30329:SF21">
    <property type="entry name" value="LIPOPROTEIN YIAD-RELATED"/>
    <property type="match status" value="1"/>
</dbReference>
<dbReference type="NCBIfam" id="NF038133">
    <property type="entry name" value="choice_anch_L"/>
    <property type="match status" value="1"/>
</dbReference>
<dbReference type="EMBL" id="CACVAY010000021">
    <property type="protein sequence ID" value="CAA6804331.1"/>
    <property type="molecule type" value="Genomic_DNA"/>
</dbReference>
<accession>A0A6S6S7K0</accession>
<keyword evidence="5" id="KW-0812">Transmembrane</keyword>
<dbReference type="InterPro" id="IPR028974">
    <property type="entry name" value="TSP_type-3_rpt"/>
</dbReference>
<dbReference type="PROSITE" id="PS51123">
    <property type="entry name" value="OMPA_2"/>
    <property type="match status" value="1"/>
</dbReference>
<dbReference type="Gene3D" id="4.10.1080.10">
    <property type="entry name" value="TSP type-3 repeat"/>
    <property type="match status" value="3"/>
</dbReference>
<dbReference type="InterPro" id="IPR049826">
    <property type="entry name" value="Ig-like_ice"/>
</dbReference>
<dbReference type="InterPro" id="IPR006665">
    <property type="entry name" value="OmpA-like"/>
</dbReference>
<feature type="region of interest" description="Disordered" evidence="11">
    <location>
        <begin position="1229"/>
        <end position="1258"/>
    </location>
</feature>